<gene>
    <name evidence="8" type="ORF">EV384_6229</name>
</gene>
<evidence type="ECO:0000256" key="6">
    <source>
        <dbReference type="RuleBase" id="RU363032"/>
    </source>
</evidence>
<dbReference type="EMBL" id="SHLD01000001">
    <property type="protein sequence ID" value="RZU77503.1"/>
    <property type="molecule type" value="Genomic_DNA"/>
</dbReference>
<keyword evidence="9" id="KW-1185">Reference proteome</keyword>
<comment type="subcellular location">
    <subcellularLocation>
        <location evidence="6">Cell membrane</location>
        <topology evidence="6">Multi-pass membrane protein</topology>
    </subcellularLocation>
    <subcellularLocation>
        <location evidence="1">Membrane</location>
        <topology evidence="1">Multi-pass membrane protein</topology>
    </subcellularLocation>
</comment>
<accession>A0A4Q8BJA2</accession>
<dbReference type="RefSeq" id="WP_130338906.1">
    <property type="nucleotide sequence ID" value="NZ_SHLD01000001.1"/>
</dbReference>
<evidence type="ECO:0000256" key="5">
    <source>
        <dbReference type="ARBA" id="ARBA00023136"/>
    </source>
</evidence>
<dbReference type="InterPro" id="IPR051204">
    <property type="entry name" value="ABC_transp_perm/SBD"/>
</dbReference>
<name>A0A4Q8BJA2_9ACTN</name>
<comment type="caution">
    <text evidence="8">The sequence shown here is derived from an EMBL/GenBank/DDBJ whole genome shotgun (WGS) entry which is preliminary data.</text>
</comment>
<dbReference type="GO" id="GO:0005886">
    <property type="term" value="C:plasma membrane"/>
    <property type="evidence" value="ECO:0007669"/>
    <property type="project" value="UniProtKB-SubCell"/>
</dbReference>
<keyword evidence="3 6" id="KW-0812">Transmembrane</keyword>
<dbReference type="OrthoDB" id="9801163at2"/>
<dbReference type="InterPro" id="IPR000515">
    <property type="entry name" value="MetI-like"/>
</dbReference>
<dbReference type="CDD" id="cd06261">
    <property type="entry name" value="TM_PBP2"/>
    <property type="match status" value="1"/>
</dbReference>
<evidence type="ECO:0000256" key="2">
    <source>
        <dbReference type="ARBA" id="ARBA00022448"/>
    </source>
</evidence>
<reference evidence="8 9" key="1">
    <citation type="submission" date="2019-02" db="EMBL/GenBank/DDBJ databases">
        <title>Sequencing the genomes of 1000 actinobacteria strains.</title>
        <authorList>
            <person name="Klenk H.-P."/>
        </authorList>
    </citation>
    <scope>NUCLEOTIDE SEQUENCE [LARGE SCALE GENOMIC DNA]</scope>
    <source>
        <strain evidence="8 9">DSM 45612</strain>
    </source>
</reference>
<feature type="domain" description="ABC transmembrane type-1" evidence="7">
    <location>
        <begin position="18"/>
        <end position="201"/>
    </location>
</feature>
<protein>
    <submittedName>
        <fullName evidence="8">Osmoprotectant transport system permease protein</fullName>
    </submittedName>
</protein>
<dbReference type="AlphaFoldDB" id="A0A4Q8BJA2"/>
<feature type="transmembrane region" description="Helical" evidence="6">
    <location>
        <begin position="51"/>
        <end position="73"/>
    </location>
</feature>
<dbReference type="GO" id="GO:0055085">
    <property type="term" value="P:transmembrane transport"/>
    <property type="evidence" value="ECO:0007669"/>
    <property type="project" value="InterPro"/>
</dbReference>
<keyword evidence="4 6" id="KW-1133">Transmembrane helix</keyword>
<evidence type="ECO:0000256" key="4">
    <source>
        <dbReference type="ARBA" id="ARBA00022989"/>
    </source>
</evidence>
<feature type="transmembrane region" description="Helical" evidence="6">
    <location>
        <begin position="22"/>
        <end position="44"/>
    </location>
</feature>
<evidence type="ECO:0000313" key="9">
    <source>
        <dbReference type="Proteomes" id="UP000294114"/>
    </source>
</evidence>
<feature type="transmembrane region" description="Helical" evidence="6">
    <location>
        <begin position="79"/>
        <end position="96"/>
    </location>
</feature>
<comment type="similarity">
    <text evidence="6">Belongs to the binding-protein-dependent transport system permease family.</text>
</comment>
<sequence length="253" mass="26270">MTFFEYLESRRDLLIAQTIEHATIVLMAIALATLIGMSIAVLTYRHRRARGIAVAVAAAVLTIPSFALLGLLITPLGLGYLPALVALTLYALLPIIRNTVVGLTEIDPALTEAARGIGMSRTRSLCTVEIPLAWPVILAGIRVSTQMTMGIAAIAAYVGGPGLGNQIFSGLANLGGVNSLNQALIGTLGVVVLALVVDMCLGLLGVLTRAGRGTRRSRSRSTAPSLAEQPDSVMALAGPPALAAPSTAQRGQR</sequence>
<keyword evidence="5 6" id="KW-0472">Membrane</keyword>
<dbReference type="PANTHER" id="PTHR30177:SF4">
    <property type="entry name" value="OSMOPROTECTANT IMPORT PERMEASE PROTEIN OSMW"/>
    <property type="match status" value="1"/>
</dbReference>
<organism evidence="8 9">
    <name type="scientific">Micromonospora kangleipakensis</name>
    <dbReference type="NCBI Taxonomy" id="1077942"/>
    <lineage>
        <taxon>Bacteria</taxon>
        <taxon>Bacillati</taxon>
        <taxon>Actinomycetota</taxon>
        <taxon>Actinomycetes</taxon>
        <taxon>Micromonosporales</taxon>
        <taxon>Micromonosporaceae</taxon>
        <taxon>Micromonospora</taxon>
    </lineage>
</organism>
<feature type="transmembrane region" description="Helical" evidence="6">
    <location>
        <begin position="151"/>
        <end position="172"/>
    </location>
</feature>
<dbReference type="Proteomes" id="UP000294114">
    <property type="component" value="Unassembled WGS sequence"/>
</dbReference>
<evidence type="ECO:0000256" key="3">
    <source>
        <dbReference type="ARBA" id="ARBA00022692"/>
    </source>
</evidence>
<feature type="transmembrane region" description="Helical" evidence="6">
    <location>
        <begin position="184"/>
        <end position="208"/>
    </location>
</feature>
<dbReference type="GO" id="GO:0031460">
    <property type="term" value="P:glycine betaine transport"/>
    <property type="evidence" value="ECO:0007669"/>
    <property type="project" value="TreeGrafter"/>
</dbReference>
<dbReference type="PANTHER" id="PTHR30177">
    <property type="entry name" value="GLYCINE BETAINE/L-PROLINE TRANSPORT SYSTEM PERMEASE PROTEIN PROW"/>
    <property type="match status" value="1"/>
</dbReference>
<proteinExistence type="inferred from homology"/>
<evidence type="ECO:0000259" key="7">
    <source>
        <dbReference type="PROSITE" id="PS50928"/>
    </source>
</evidence>
<evidence type="ECO:0000313" key="8">
    <source>
        <dbReference type="EMBL" id="RZU77503.1"/>
    </source>
</evidence>
<evidence type="ECO:0000256" key="1">
    <source>
        <dbReference type="ARBA" id="ARBA00004141"/>
    </source>
</evidence>
<dbReference type="Gene3D" id="1.10.3720.10">
    <property type="entry name" value="MetI-like"/>
    <property type="match status" value="1"/>
</dbReference>
<dbReference type="Pfam" id="PF00528">
    <property type="entry name" value="BPD_transp_1"/>
    <property type="match status" value="1"/>
</dbReference>
<keyword evidence="2 6" id="KW-0813">Transport</keyword>
<dbReference type="SUPFAM" id="SSF161098">
    <property type="entry name" value="MetI-like"/>
    <property type="match status" value="1"/>
</dbReference>
<dbReference type="InterPro" id="IPR035906">
    <property type="entry name" value="MetI-like_sf"/>
</dbReference>
<dbReference type="PROSITE" id="PS50928">
    <property type="entry name" value="ABC_TM1"/>
    <property type="match status" value="1"/>
</dbReference>